<evidence type="ECO:0000256" key="1">
    <source>
        <dbReference type="SAM" id="Phobius"/>
    </source>
</evidence>
<reference evidence="2 3" key="1">
    <citation type="submission" date="2023-07" db="EMBL/GenBank/DDBJ databases">
        <title>Genomic Encyclopedia of Type Strains, Phase IV (KMG-IV): sequencing the most valuable type-strain genomes for metagenomic binning, comparative biology and taxonomic classification.</title>
        <authorList>
            <person name="Goeker M."/>
        </authorList>
    </citation>
    <scope>NUCLEOTIDE SEQUENCE [LARGE SCALE GENOMIC DNA]</scope>
    <source>
        <strain evidence="2 3">DSM 19154</strain>
    </source>
</reference>
<feature type="transmembrane region" description="Helical" evidence="1">
    <location>
        <begin position="34"/>
        <end position="53"/>
    </location>
</feature>
<keyword evidence="3" id="KW-1185">Reference proteome</keyword>
<keyword evidence="1" id="KW-0812">Transmembrane</keyword>
<dbReference type="Proteomes" id="UP001225034">
    <property type="component" value="Unassembled WGS sequence"/>
</dbReference>
<keyword evidence="1" id="KW-1133">Transmembrane helix</keyword>
<gene>
    <name evidence="2" type="ORF">J2S05_003747</name>
</gene>
<name>A0ABT9YM22_9BACI</name>
<dbReference type="RefSeq" id="WP_306985369.1">
    <property type="nucleotide sequence ID" value="NZ_JAUSUA010000007.1"/>
</dbReference>
<organism evidence="2 3">
    <name type="scientific">Alkalicoccobacillus murimartini</name>
    <dbReference type="NCBI Taxonomy" id="171685"/>
    <lineage>
        <taxon>Bacteria</taxon>
        <taxon>Bacillati</taxon>
        <taxon>Bacillota</taxon>
        <taxon>Bacilli</taxon>
        <taxon>Bacillales</taxon>
        <taxon>Bacillaceae</taxon>
        <taxon>Alkalicoccobacillus</taxon>
    </lineage>
</organism>
<proteinExistence type="predicted"/>
<keyword evidence="1" id="KW-0472">Membrane</keyword>
<dbReference type="EMBL" id="JAUSUA010000007">
    <property type="protein sequence ID" value="MDQ0208923.1"/>
    <property type="molecule type" value="Genomic_DNA"/>
</dbReference>
<evidence type="ECO:0000313" key="3">
    <source>
        <dbReference type="Proteomes" id="UP001225034"/>
    </source>
</evidence>
<accession>A0ABT9YM22</accession>
<feature type="transmembrane region" description="Helical" evidence="1">
    <location>
        <begin position="7"/>
        <end position="28"/>
    </location>
</feature>
<sequence>MSKRLLITFHSLILLFAIGVITAYFLSTTFMDRGVMYLILGMIIGASSIFNIVRISRSKTTRET</sequence>
<evidence type="ECO:0000313" key="2">
    <source>
        <dbReference type="EMBL" id="MDQ0208923.1"/>
    </source>
</evidence>
<protein>
    <submittedName>
        <fullName evidence="2">Uncharacterized protein</fullName>
    </submittedName>
</protein>
<comment type="caution">
    <text evidence="2">The sequence shown here is derived from an EMBL/GenBank/DDBJ whole genome shotgun (WGS) entry which is preliminary data.</text>
</comment>